<dbReference type="HOGENOM" id="CLU_2028432_0_0_1"/>
<feature type="region of interest" description="Disordered" evidence="1">
    <location>
        <begin position="1"/>
        <end position="93"/>
    </location>
</feature>
<dbReference type="Proteomes" id="UP000054248">
    <property type="component" value="Unassembled WGS sequence"/>
</dbReference>
<gene>
    <name evidence="2" type="ORF">M407DRAFT_12440</name>
</gene>
<evidence type="ECO:0000256" key="1">
    <source>
        <dbReference type="SAM" id="MobiDB-lite"/>
    </source>
</evidence>
<evidence type="ECO:0000313" key="3">
    <source>
        <dbReference type="Proteomes" id="UP000054248"/>
    </source>
</evidence>
<dbReference type="AlphaFoldDB" id="A0A0C3Q3L0"/>
<reference evidence="3" key="2">
    <citation type="submission" date="2015-01" db="EMBL/GenBank/DDBJ databases">
        <title>Evolutionary Origins and Diversification of the Mycorrhizal Mutualists.</title>
        <authorList>
            <consortium name="DOE Joint Genome Institute"/>
            <consortium name="Mycorrhizal Genomics Consortium"/>
            <person name="Kohler A."/>
            <person name="Kuo A."/>
            <person name="Nagy L.G."/>
            <person name="Floudas D."/>
            <person name="Copeland A."/>
            <person name="Barry K.W."/>
            <person name="Cichocki N."/>
            <person name="Veneault-Fourrey C."/>
            <person name="LaButti K."/>
            <person name="Lindquist E.A."/>
            <person name="Lipzen A."/>
            <person name="Lundell T."/>
            <person name="Morin E."/>
            <person name="Murat C."/>
            <person name="Riley R."/>
            <person name="Ohm R."/>
            <person name="Sun H."/>
            <person name="Tunlid A."/>
            <person name="Henrissat B."/>
            <person name="Grigoriev I.V."/>
            <person name="Hibbett D.S."/>
            <person name="Martin F."/>
        </authorList>
    </citation>
    <scope>NUCLEOTIDE SEQUENCE [LARGE SCALE GENOMIC DNA]</scope>
    <source>
        <strain evidence="3">MUT 4182</strain>
    </source>
</reference>
<dbReference type="EMBL" id="KN823413">
    <property type="protein sequence ID" value="KIO17224.1"/>
    <property type="molecule type" value="Genomic_DNA"/>
</dbReference>
<evidence type="ECO:0000313" key="2">
    <source>
        <dbReference type="EMBL" id="KIO17224.1"/>
    </source>
</evidence>
<accession>A0A0C3Q3L0</accession>
<protein>
    <submittedName>
        <fullName evidence="2">Uncharacterized protein</fullName>
    </submittedName>
</protein>
<feature type="compositionally biased region" description="Basic and acidic residues" evidence="1">
    <location>
        <begin position="17"/>
        <end position="27"/>
    </location>
</feature>
<sequence length="122" mass="13237">MASQQPGCYPIAIPEPEPFREPDDSPHEVQFPEPDLSSSGGQTGFLASRPPGNEVVPSSGELEPSGAHQDIQVIKQRGQPTHTNDFTEPGRMGKVIPSGLPTVANLVALFVEARIKLLWWQL</sequence>
<name>A0A0C3Q3L0_9AGAM</name>
<reference evidence="2 3" key="1">
    <citation type="submission" date="2014-04" db="EMBL/GenBank/DDBJ databases">
        <authorList>
            <consortium name="DOE Joint Genome Institute"/>
            <person name="Kuo A."/>
            <person name="Girlanda M."/>
            <person name="Perotto S."/>
            <person name="Kohler A."/>
            <person name="Nagy L.G."/>
            <person name="Floudas D."/>
            <person name="Copeland A."/>
            <person name="Barry K.W."/>
            <person name="Cichocki N."/>
            <person name="Veneault-Fourrey C."/>
            <person name="LaButti K."/>
            <person name="Lindquist E.A."/>
            <person name="Lipzen A."/>
            <person name="Lundell T."/>
            <person name="Morin E."/>
            <person name="Murat C."/>
            <person name="Sun H."/>
            <person name="Tunlid A."/>
            <person name="Henrissat B."/>
            <person name="Grigoriev I.V."/>
            <person name="Hibbett D.S."/>
            <person name="Martin F."/>
            <person name="Nordberg H.P."/>
            <person name="Cantor M.N."/>
            <person name="Hua S.X."/>
        </authorList>
    </citation>
    <scope>NUCLEOTIDE SEQUENCE [LARGE SCALE GENOMIC DNA]</scope>
    <source>
        <strain evidence="2 3">MUT 4182</strain>
    </source>
</reference>
<keyword evidence="3" id="KW-1185">Reference proteome</keyword>
<organism evidence="2 3">
    <name type="scientific">Tulasnella calospora MUT 4182</name>
    <dbReference type="NCBI Taxonomy" id="1051891"/>
    <lineage>
        <taxon>Eukaryota</taxon>
        <taxon>Fungi</taxon>
        <taxon>Dikarya</taxon>
        <taxon>Basidiomycota</taxon>
        <taxon>Agaricomycotina</taxon>
        <taxon>Agaricomycetes</taxon>
        <taxon>Cantharellales</taxon>
        <taxon>Tulasnellaceae</taxon>
        <taxon>Tulasnella</taxon>
    </lineage>
</organism>
<proteinExistence type="predicted"/>